<comment type="cofactor">
    <cofactor evidence="1">
        <name>[4Fe-4S] cluster</name>
        <dbReference type="ChEBI" id="CHEBI:49883"/>
    </cofactor>
</comment>
<dbReference type="RefSeq" id="WP_179238273.1">
    <property type="nucleotide sequence ID" value="NZ_JACBNQ010000011.1"/>
</dbReference>
<dbReference type="GO" id="GO:0051539">
    <property type="term" value="F:4 iron, 4 sulfur cluster binding"/>
    <property type="evidence" value="ECO:0007669"/>
    <property type="project" value="UniProtKB-KW"/>
</dbReference>
<feature type="domain" description="2Fe-2S ferredoxin-type" evidence="15">
    <location>
        <begin position="2"/>
        <end position="80"/>
    </location>
</feature>
<keyword evidence="5" id="KW-0004">4Fe-4S</keyword>
<keyword evidence="19" id="KW-1185">Reference proteome</keyword>
<dbReference type="InterPro" id="IPR036010">
    <property type="entry name" value="2Fe-2S_ferredoxin-like_sf"/>
</dbReference>
<dbReference type="PROSITE" id="PS51085">
    <property type="entry name" value="2FE2S_FER_2"/>
    <property type="match status" value="1"/>
</dbReference>
<dbReference type="SUPFAM" id="SSF54862">
    <property type="entry name" value="4Fe-4S ferredoxins"/>
    <property type="match status" value="1"/>
</dbReference>
<dbReference type="PROSITE" id="PS00641">
    <property type="entry name" value="COMPLEX1_75K_1"/>
    <property type="match status" value="1"/>
</dbReference>
<evidence type="ECO:0000256" key="10">
    <source>
        <dbReference type="ARBA" id="ARBA00023004"/>
    </source>
</evidence>
<accession>A0A974BJS2</accession>
<dbReference type="GO" id="GO:0016491">
    <property type="term" value="F:oxidoreductase activity"/>
    <property type="evidence" value="ECO:0007669"/>
    <property type="project" value="InterPro"/>
</dbReference>
<comment type="similarity">
    <text evidence="4">Belongs to the complex I 75 kDa subunit family.</text>
</comment>
<keyword evidence="10" id="KW-0408">Iron</keyword>
<dbReference type="PROSITE" id="PS00198">
    <property type="entry name" value="4FE4S_FER_1"/>
    <property type="match status" value="1"/>
</dbReference>
<evidence type="ECO:0000256" key="3">
    <source>
        <dbReference type="ARBA" id="ARBA00004370"/>
    </source>
</evidence>
<organism evidence="18 19">
    <name type="scientific">Sedimentibacter hydroxybenzoicus DSM 7310</name>
    <dbReference type="NCBI Taxonomy" id="1123245"/>
    <lineage>
        <taxon>Bacteria</taxon>
        <taxon>Bacillati</taxon>
        <taxon>Bacillota</taxon>
        <taxon>Tissierellia</taxon>
        <taxon>Sedimentibacter</taxon>
    </lineage>
</organism>
<dbReference type="SMART" id="SM00929">
    <property type="entry name" value="NADH-G_4Fe-4S_3"/>
    <property type="match status" value="1"/>
</dbReference>
<dbReference type="PANTHER" id="PTHR24960">
    <property type="entry name" value="PHOTOSYSTEM I IRON-SULFUR CENTER-RELATED"/>
    <property type="match status" value="1"/>
</dbReference>
<keyword evidence="6" id="KW-0001">2Fe-2S</keyword>
<reference evidence="18" key="1">
    <citation type="submission" date="2020-07" db="EMBL/GenBank/DDBJ databases">
        <title>Genomic analysis of a strain of Sedimentibacter Hydroxybenzoicus DSM7310.</title>
        <authorList>
            <person name="Ma S."/>
        </authorList>
    </citation>
    <scope>NUCLEOTIDE SEQUENCE</scope>
    <source>
        <strain evidence="18">DSM 7310</strain>
    </source>
</reference>
<protein>
    <submittedName>
        <fullName evidence="18">(2Fe-2S)-binding protein</fullName>
    </submittedName>
</protein>
<keyword evidence="7" id="KW-0479">Metal-binding</keyword>
<keyword evidence="9" id="KW-1278">Translocase</keyword>
<evidence type="ECO:0000256" key="1">
    <source>
        <dbReference type="ARBA" id="ARBA00001966"/>
    </source>
</evidence>
<dbReference type="Proteomes" id="UP000611629">
    <property type="component" value="Unassembled WGS sequence"/>
</dbReference>
<evidence type="ECO:0000259" key="17">
    <source>
        <dbReference type="PROSITE" id="PS51839"/>
    </source>
</evidence>
<keyword evidence="13" id="KW-0472">Membrane</keyword>
<dbReference type="Pfam" id="PF13510">
    <property type="entry name" value="Fer2_4"/>
    <property type="match status" value="1"/>
</dbReference>
<dbReference type="Pfam" id="PF12838">
    <property type="entry name" value="Fer4_7"/>
    <property type="match status" value="1"/>
</dbReference>
<dbReference type="SUPFAM" id="SSF54292">
    <property type="entry name" value="2Fe-2S ferredoxin-like"/>
    <property type="match status" value="1"/>
</dbReference>
<evidence type="ECO:0000256" key="7">
    <source>
        <dbReference type="ARBA" id="ARBA00022723"/>
    </source>
</evidence>
<evidence type="ECO:0000256" key="6">
    <source>
        <dbReference type="ARBA" id="ARBA00022714"/>
    </source>
</evidence>
<dbReference type="GO" id="GO:0016020">
    <property type="term" value="C:membrane"/>
    <property type="evidence" value="ECO:0007669"/>
    <property type="project" value="UniProtKB-SubCell"/>
</dbReference>
<dbReference type="PANTHER" id="PTHR24960:SF84">
    <property type="entry name" value="HYDROGENASE SUBUNIT"/>
    <property type="match status" value="1"/>
</dbReference>
<dbReference type="SUPFAM" id="SSF53706">
    <property type="entry name" value="Formate dehydrogenase/DMSO reductase, domains 1-3"/>
    <property type="match status" value="1"/>
</dbReference>
<dbReference type="Pfam" id="PF10588">
    <property type="entry name" value="NADH-G_4Fe-4S_3"/>
    <property type="match status" value="1"/>
</dbReference>
<evidence type="ECO:0000259" key="15">
    <source>
        <dbReference type="PROSITE" id="PS51085"/>
    </source>
</evidence>
<comment type="cofactor">
    <cofactor evidence="14">
        <name>[2Fe-2S] cluster</name>
        <dbReference type="ChEBI" id="CHEBI:190135"/>
    </cofactor>
</comment>
<sequence>MANVKIIIDGQKITVPNNISILEAAKKLDIEIPALCYDPNLDVVAACRLCVVEIEGSNKLETSCSTRVRDGMVIHTKSDLVVKTRKDILQLLLDSHPNDCLTCQKAGDCYLQKYAYEYGLKFRDHSGSMRPQLLDTSSPYILKDNAKCILCGKCVRTCSQVSDRMVLSFSERGYSTKIIADFDQTLEESSCVSCNRCVTVCPVGALVDKRAMGKIRAWDGASKVIKCKSCQYGCEFEIKSKGTVNVAVVAKPPANGRPLCLKGRLTTELLYVDKPEAPYRKINGQFIETNWTKMLGIEDILERIDKINAEKEREGKE</sequence>
<dbReference type="GO" id="GO:0051537">
    <property type="term" value="F:2 iron, 2 sulfur cluster binding"/>
    <property type="evidence" value="ECO:0007669"/>
    <property type="project" value="UniProtKB-KW"/>
</dbReference>
<dbReference type="CDD" id="cd00207">
    <property type="entry name" value="fer2"/>
    <property type="match status" value="1"/>
</dbReference>
<keyword evidence="11" id="KW-0411">Iron-sulfur</keyword>
<dbReference type="InterPro" id="IPR017896">
    <property type="entry name" value="4Fe4S_Fe-S-bd"/>
</dbReference>
<feature type="domain" description="4Fe-4S ferredoxin-type" evidence="16">
    <location>
        <begin position="139"/>
        <end position="168"/>
    </location>
</feature>
<keyword evidence="8" id="KW-0677">Repeat</keyword>
<dbReference type="GO" id="GO:0042773">
    <property type="term" value="P:ATP synthesis coupled electron transport"/>
    <property type="evidence" value="ECO:0007669"/>
    <property type="project" value="InterPro"/>
</dbReference>
<dbReference type="Gene3D" id="3.30.200.210">
    <property type="match status" value="1"/>
</dbReference>
<keyword evidence="12" id="KW-0520">NAD</keyword>
<name>A0A974BJS2_SEDHY</name>
<evidence type="ECO:0000256" key="12">
    <source>
        <dbReference type="ARBA" id="ARBA00023027"/>
    </source>
</evidence>
<evidence type="ECO:0000256" key="5">
    <source>
        <dbReference type="ARBA" id="ARBA00022485"/>
    </source>
</evidence>
<dbReference type="PROSITE" id="PS51379">
    <property type="entry name" value="4FE4S_FER_2"/>
    <property type="match status" value="2"/>
</dbReference>
<evidence type="ECO:0000256" key="8">
    <source>
        <dbReference type="ARBA" id="ARBA00022737"/>
    </source>
</evidence>
<proteinExistence type="inferred from homology"/>
<comment type="subcellular location">
    <subcellularLocation>
        <location evidence="3">Membrane</location>
    </subcellularLocation>
</comment>
<evidence type="ECO:0000259" key="16">
    <source>
        <dbReference type="PROSITE" id="PS51379"/>
    </source>
</evidence>
<dbReference type="FunFam" id="3.10.20.740:FF:000004">
    <property type="entry name" value="NADH-quinone oxidoreductase"/>
    <property type="match status" value="1"/>
</dbReference>
<feature type="domain" description="4Fe-4S ferredoxin-type" evidence="16">
    <location>
        <begin position="182"/>
        <end position="211"/>
    </location>
</feature>
<comment type="function">
    <text evidence="2">Ferredoxins are iron-sulfur proteins that transfer electrons in a wide variety of metabolic reactions.</text>
</comment>
<evidence type="ECO:0000256" key="9">
    <source>
        <dbReference type="ARBA" id="ARBA00022967"/>
    </source>
</evidence>
<evidence type="ECO:0000313" key="18">
    <source>
        <dbReference type="EMBL" id="NYB74565.1"/>
    </source>
</evidence>
<dbReference type="Gene3D" id="3.10.20.740">
    <property type="match status" value="1"/>
</dbReference>
<dbReference type="PROSITE" id="PS51839">
    <property type="entry name" value="4FE4S_HC3"/>
    <property type="match status" value="1"/>
</dbReference>
<dbReference type="InterPro" id="IPR001041">
    <property type="entry name" value="2Fe-2S_ferredoxin-type"/>
</dbReference>
<evidence type="ECO:0000256" key="2">
    <source>
        <dbReference type="ARBA" id="ARBA00003532"/>
    </source>
</evidence>
<dbReference type="GO" id="GO:0046872">
    <property type="term" value="F:metal ion binding"/>
    <property type="evidence" value="ECO:0007669"/>
    <property type="project" value="UniProtKB-KW"/>
</dbReference>
<dbReference type="AlphaFoldDB" id="A0A974BJS2"/>
<evidence type="ECO:0000256" key="11">
    <source>
        <dbReference type="ARBA" id="ARBA00023014"/>
    </source>
</evidence>
<evidence type="ECO:0000256" key="13">
    <source>
        <dbReference type="ARBA" id="ARBA00023136"/>
    </source>
</evidence>
<evidence type="ECO:0000256" key="14">
    <source>
        <dbReference type="ARBA" id="ARBA00034078"/>
    </source>
</evidence>
<dbReference type="EMBL" id="JACBNQ010000011">
    <property type="protein sequence ID" value="NYB74565.1"/>
    <property type="molecule type" value="Genomic_DNA"/>
</dbReference>
<gene>
    <name evidence="18" type="ORF">HZF24_10505</name>
</gene>
<evidence type="ECO:0000256" key="4">
    <source>
        <dbReference type="ARBA" id="ARBA00005404"/>
    </source>
</evidence>
<dbReference type="InterPro" id="IPR050157">
    <property type="entry name" value="PSI_iron-sulfur_center"/>
</dbReference>
<dbReference type="FunFam" id="3.30.70.20:FF:000035">
    <property type="entry name" value="Iron hydrogenase 1"/>
    <property type="match status" value="1"/>
</dbReference>
<comment type="caution">
    <text evidence="18">The sequence shown here is derived from an EMBL/GenBank/DDBJ whole genome shotgun (WGS) entry which is preliminary data.</text>
</comment>
<evidence type="ECO:0000313" key="19">
    <source>
        <dbReference type="Proteomes" id="UP000611629"/>
    </source>
</evidence>
<dbReference type="GO" id="GO:0008137">
    <property type="term" value="F:NADH dehydrogenase (ubiquinone) activity"/>
    <property type="evidence" value="ECO:0007669"/>
    <property type="project" value="InterPro"/>
</dbReference>
<dbReference type="Gene3D" id="3.30.70.20">
    <property type="match status" value="1"/>
</dbReference>
<dbReference type="InterPro" id="IPR000283">
    <property type="entry name" value="NADH_UbQ_OxRdtase_75kDa_su_CS"/>
</dbReference>
<feature type="domain" description="4Fe-4S His(Cys)3-ligated-type" evidence="17">
    <location>
        <begin position="80"/>
        <end position="119"/>
    </location>
</feature>
<dbReference type="InterPro" id="IPR017900">
    <property type="entry name" value="4Fe4S_Fe_S_CS"/>
</dbReference>
<dbReference type="InterPro" id="IPR019574">
    <property type="entry name" value="NADH_UbQ_OxRdtase_Gsu_4Fe4S-bd"/>
</dbReference>